<sequence>MNEADYEAKVNNLLMDKEAYMPSTDNELKKLVNSINKTVDTLRNARALTRREALATKVTNAAMPRFYGLPQIHNAGMPLDPSSHYVAPQPLGGQIGCTSDFLCSPKIRRVQ</sequence>
<proteinExistence type="predicted"/>
<dbReference type="Proteomes" id="UP000281553">
    <property type="component" value="Unassembled WGS sequence"/>
</dbReference>
<evidence type="ECO:0000313" key="1">
    <source>
        <dbReference type="EMBL" id="VDN11387.1"/>
    </source>
</evidence>
<dbReference type="EMBL" id="UYRU01051326">
    <property type="protein sequence ID" value="VDN11387.1"/>
    <property type="molecule type" value="Genomic_DNA"/>
</dbReference>
<dbReference type="OrthoDB" id="10029313at2759"/>
<reference evidence="1 2" key="1">
    <citation type="submission" date="2018-11" db="EMBL/GenBank/DDBJ databases">
        <authorList>
            <consortium name="Pathogen Informatics"/>
        </authorList>
    </citation>
    <scope>NUCLEOTIDE SEQUENCE [LARGE SCALE GENOMIC DNA]</scope>
</reference>
<keyword evidence="2" id="KW-1185">Reference proteome</keyword>
<gene>
    <name evidence="1" type="ORF">DILT_LOCUS7218</name>
</gene>
<evidence type="ECO:0000313" key="2">
    <source>
        <dbReference type="Proteomes" id="UP000281553"/>
    </source>
</evidence>
<dbReference type="AlphaFoldDB" id="A0A3P7LHK4"/>
<name>A0A3P7LHK4_DIBLA</name>
<protein>
    <submittedName>
        <fullName evidence="1">Uncharacterized protein</fullName>
    </submittedName>
</protein>
<accession>A0A3P7LHK4</accession>
<organism evidence="1 2">
    <name type="scientific">Dibothriocephalus latus</name>
    <name type="common">Fish tapeworm</name>
    <name type="synonym">Diphyllobothrium latum</name>
    <dbReference type="NCBI Taxonomy" id="60516"/>
    <lineage>
        <taxon>Eukaryota</taxon>
        <taxon>Metazoa</taxon>
        <taxon>Spiralia</taxon>
        <taxon>Lophotrochozoa</taxon>
        <taxon>Platyhelminthes</taxon>
        <taxon>Cestoda</taxon>
        <taxon>Eucestoda</taxon>
        <taxon>Diphyllobothriidea</taxon>
        <taxon>Diphyllobothriidae</taxon>
        <taxon>Dibothriocephalus</taxon>
    </lineage>
</organism>